<accession>A0AAJ6BHJ0</accession>
<dbReference type="AlphaFoldDB" id="A0AAJ6BHJ0"/>
<dbReference type="InterPro" id="IPR026341">
    <property type="entry name" value="T9SS_type_B"/>
</dbReference>
<dbReference type="NCBIfam" id="TIGR04131">
    <property type="entry name" value="Bac_Flav_CTERM"/>
    <property type="match status" value="1"/>
</dbReference>
<dbReference type="InterPro" id="IPR008928">
    <property type="entry name" value="6-hairpin_glycosidase_sf"/>
</dbReference>
<dbReference type="EMBL" id="CP119311">
    <property type="protein sequence ID" value="WEK37790.1"/>
    <property type="molecule type" value="Genomic_DNA"/>
</dbReference>
<dbReference type="Pfam" id="PF13585">
    <property type="entry name" value="CHU_C"/>
    <property type="match status" value="1"/>
</dbReference>
<evidence type="ECO:0000313" key="3">
    <source>
        <dbReference type="Proteomes" id="UP001220610"/>
    </source>
</evidence>
<evidence type="ECO:0000256" key="1">
    <source>
        <dbReference type="SAM" id="SignalP"/>
    </source>
</evidence>
<sequence>MTVNKTIRPFLVRTLCLFMGVSSLLRCQAQETILHTLQGPQSSLQLYRYAPDQYGVRFLLNSSTAQYGQQQPIAVEVVTENGNAAWYTAAYSALSDLGGQQYLATGALTSPNGSVFAFADTFRLQSGSAGVFTVSRQVKVVQADSRDKGFSTRMAFERPQASALENYDMLVPSVWYRNNADVPPHGLAANYTDNYFWFREDRLPLPFILLQEKASGLSFSVGHQQPDGSSFRGEDGLNRIIDARMQFASLGLQHRDHPLVGMLYPGTEGERTGIYGMQNVRKWAYRSHPVQTGFVQAYTAGVRLQQDNNYTTALANAWKAYYQSASPALYNVDMEKVYTDHIGILDQYWREINGTSGVPFRILLNGTLEASGDYNWNMGFVGQQTGNAALLLREGNRTNDAQLSDKGRKMADFWASQTLSPLGIPRTWYDPAPRSWRDMASHLRTIGDGMNGLLWAWNMEKKAGRDQAEWLYTCARVADWLLSIQQADGSFLQQYNFSTGALLNDNKSSTSNVIPFLTDLYMVTGTEKYRTAALAAGNYIYQDIHLNFRYVAGAQDNPNVPDKEAASMALRAFTALYDLNLEQRWLYAALQTAYYYQTWVYAWDVPIPADDNQAVFPYQRSVTGMSAIATANNAADSYAAVDAFLFYRMYLYGGDEQLLQMAQLLLRNTKQFVNWDPANPLSKLAPGFLGEAITIIPPRGHGVNYYLPWQTFNLLEPMVMLQDVFGTMDIDAVQQLAAQDRQTKHAAYAQKRGFEAGVVTSTEQPKPPSPEYRTVTVSKALSPNGDGINDYLVIQHVQYAPENRLEILHPGGKKVASITNYDNETRRFKGEDSQGKALPAGTYYYLFEYRQNGQRKLSKGYFVLKR</sequence>
<proteinExistence type="predicted"/>
<evidence type="ECO:0000313" key="2">
    <source>
        <dbReference type="EMBL" id="WEK37790.1"/>
    </source>
</evidence>
<organism evidence="2 3">
    <name type="scientific">Candidatus Pseudobacter hemicellulosilyticus</name>
    <dbReference type="NCBI Taxonomy" id="3121375"/>
    <lineage>
        <taxon>Bacteria</taxon>
        <taxon>Pseudomonadati</taxon>
        <taxon>Bacteroidota</taxon>
        <taxon>Chitinophagia</taxon>
        <taxon>Chitinophagales</taxon>
        <taxon>Chitinophagaceae</taxon>
        <taxon>Pseudobacter</taxon>
    </lineage>
</organism>
<protein>
    <submittedName>
        <fullName evidence="2">Gliding motility-associated C-terminal domain-containing protein</fullName>
    </submittedName>
</protein>
<keyword evidence="1" id="KW-0732">Signal</keyword>
<name>A0AAJ6BHJ0_9BACT</name>
<feature type="signal peptide" evidence="1">
    <location>
        <begin position="1"/>
        <end position="29"/>
    </location>
</feature>
<dbReference type="SUPFAM" id="SSF48208">
    <property type="entry name" value="Six-hairpin glycosidases"/>
    <property type="match status" value="1"/>
</dbReference>
<feature type="chain" id="PRO_5042616418" evidence="1">
    <location>
        <begin position="30"/>
        <end position="866"/>
    </location>
</feature>
<dbReference type="GO" id="GO:0005975">
    <property type="term" value="P:carbohydrate metabolic process"/>
    <property type="evidence" value="ECO:0007669"/>
    <property type="project" value="InterPro"/>
</dbReference>
<reference evidence="2" key="1">
    <citation type="submission" date="2023-03" db="EMBL/GenBank/DDBJ databases">
        <title>Andean soil-derived lignocellulolytic bacterial consortium as a source of novel taxa and putative plastic-active enzymes.</title>
        <authorList>
            <person name="Diaz-Garcia L."/>
            <person name="Chuvochina M."/>
            <person name="Feuerriegel G."/>
            <person name="Bunk B."/>
            <person name="Sproer C."/>
            <person name="Streit W.R."/>
            <person name="Rodriguez L.M."/>
            <person name="Overmann J."/>
            <person name="Jimenez D.J."/>
        </authorList>
    </citation>
    <scope>NUCLEOTIDE SEQUENCE</scope>
    <source>
        <strain evidence="2">MAG 7</strain>
    </source>
</reference>
<gene>
    <name evidence="2" type="ORF">P0Y53_09775</name>
</gene>
<dbReference type="Proteomes" id="UP001220610">
    <property type="component" value="Chromosome"/>
</dbReference>